<dbReference type="PANTHER" id="PTHR13622">
    <property type="entry name" value="THIAMIN PYROPHOSPHOKINASE"/>
    <property type="match status" value="1"/>
</dbReference>
<reference evidence="2" key="1">
    <citation type="submission" date="2021-02" db="EMBL/GenBank/DDBJ databases">
        <authorList>
            <person name="Dougan E. K."/>
            <person name="Rhodes N."/>
            <person name="Thang M."/>
            <person name="Chan C."/>
        </authorList>
    </citation>
    <scope>NUCLEOTIDE SEQUENCE</scope>
</reference>
<dbReference type="OrthoDB" id="10261522at2759"/>
<dbReference type="AlphaFoldDB" id="A0A812XFU9"/>
<comment type="caution">
    <text evidence="2">The sequence shown here is derived from an EMBL/GenBank/DDBJ whole genome shotgun (WGS) entry which is preliminary data.</text>
</comment>
<dbReference type="SUPFAM" id="SSF55811">
    <property type="entry name" value="Nudix"/>
    <property type="match status" value="1"/>
</dbReference>
<proteinExistence type="predicted"/>
<protein>
    <submittedName>
        <fullName evidence="2">NUDT24 protein</fullName>
    </submittedName>
</protein>
<dbReference type="InterPro" id="IPR000086">
    <property type="entry name" value="NUDIX_hydrolase_dom"/>
</dbReference>
<feature type="domain" description="Nudix hydrolase" evidence="1">
    <location>
        <begin position="128"/>
        <end position="269"/>
    </location>
</feature>
<dbReference type="Pfam" id="PF15916">
    <property type="entry name" value="DUF4743"/>
    <property type="match status" value="1"/>
</dbReference>
<evidence type="ECO:0000259" key="1">
    <source>
        <dbReference type="PROSITE" id="PS51462"/>
    </source>
</evidence>
<keyword evidence="3" id="KW-1185">Reference proteome</keyword>
<name>A0A812XFU9_9DINO</name>
<accession>A0A812XFU9</accession>
<dbReference type="CDD" id="cd03676">
    <property type="entry name" value="NUDIX_Tnr3_like"/>
    <property type="match status" value="1"/>
</dbReference>
<dbReference type="PANTHER" id="PTHR13622:SF8">
    <property type="entry name" value="THIAMIN PYROPHOSPHOKINASE 1"/>
    <property type="match status" value="1"/>
</dbReference>
<evidence type="ECO:0000313" key="2">
    <source>
        <dbReference type="EMBL" id="CAE7722252.1"/>
    </source>
</evidence>
<evidence type="ECO:0000313" key="3">
    <source>
        <dbReference type="Proteomes" id="UP000601435"/>
    </source>
</evidence>
<dbReference type="InterPro" id="IPR031804">
    <property type="entry name" value="DUF4743"/>
</dbReference>
<dbReference type="GO" id="GO:0044715">
    <property type="term" value="F:8-oxo-dGDP phosphatase activity"/>
    <property type="evidence" value="ECO:0007669"/>
    <property type="project" value="TreeGrafter"/>
</dbReference>
<sequence>MLGSGHEHPGRTVSYLDRIRACHRWNPADYLPFLVDGVALGAVDPAFRERLTAFPEVFTAAAGHLALVPALDSFDARSAALAEVTAALRAEGAFPNWRGEDYPVALAWGRPPLFRMERAAVPRFGLPAYGVHVNGFLRGPEGLEMWIGKRARTKQTAPGKLDHITAGGQPYGLGLTENVIKECAEEAGIPAELAATAVPVGAVRYRCTRPEGLRNDVAFCFDLELPSDFRPENTDGEVESFERWPVARVLERLRDTTDFKFNVALVILHFAVRHGVLSPDSEPEYQAIVEGLAGRLSE</sequence>
<dbReference type="InterPro" id="IPR015797">
    <property type="entry name" value="NUDIX_hydrolase-like_dom_sf"/>
</dbReference>
<gene>
    <name evidence="2" type="primary">NUDT24</name>
    <name evidence="2" type="ORF">SNEC2469_LOCUS20825</name>
</gene>
<dbReference type="Gene3D" id="3.90.79.10">
    <property type="entry name" value="Nucleoside Triphosphate Pyrophosphohydrolase"/>
    <property type="match status" value="1"/>
</dbReference>
<dbReference type="PROSITE" id="PS51462">
    <property type="entry name" value="NUDIX"/>
    <property type="match status" value="1"/>
</dbReference>
<dbReference type="FunFam" id="3.90.79.10:FF:000019">
    <property type="entry name" value="Thiamin pyrophosphokinase, putative"/>
    <property type="match status" value="1"/>
</dbReference>
<dbReference type="Proteomes" id="UP000601435">
    <property type="component" value="Unassembled WGS sequence"/>
</dbReference>
<dbReference type="EMBL" id="CAJNJA010036585">
    <property type="protein sequence ID" value="CAE7722252.1"/>
    <property type="molecule type" value="Genomic_DNA"/>
</dbReference>
<organism evidence="2 3">
    <name type="scientific">Symbiodinium necroappetens</name>
    <dbReference type="NCBI Taxonomy" id="1628268"/>
    <lineage>
        <taxon>Eukaryota</taxon>
        <taxon>Sar</taxon>
        <taxon>Alveolata</taxon>
        <taxon>Dinophyceae</taxon>
        <taxon>Suessiales</taxon>
        <taxon>Symbiodiniaceae</taxon>
        <taxon>Symbiodinium</taxon>
    </lineage>
</organism>